<accession>A0ABV5CBL5</accession>
<evidence type="ECO:0000313" key="1">
    <source>
        <dbReference type="EMBL" id="MFB5944936.1"/>
    </source>
</evidence>
<evidence type="ECO:0008006" key="3">
    <source>
        <dbReference type="Google" id="ProtNLM"/>
    </source>
</evidence>
<dbReference type="Proteomes" id="UP001580928">
    <property type="component" value="Unassembled WGS sequence"/>
</dbReference>
<organism evidence="1 2">
    <name type="scientific">Albibacterium profundi</name>
    <dbReference type="NCBI Taxonomy" id="3134906"/>
    <lineage>
        <taxon>Bacteria</taxon>
        <taxon>Pseudomonadati</taxon>
        <taxon>Bacteroidota</taxon>
        <taxon>Sphingobacteriia</taxon>
        <taxon>Sphingobacteriales</taxon>
        <taxon>Sphingobacteriaceae</taxon>
        <taxon>Albibacterium</taxon>
    </lineage>
</organism>
<reference evidence="1 2" key="1">
    <citation type="submission" date="2024-04" db="EMBL/GenBank/DDBJ databases">
        <title>Albibacterium profundi sp. nov., isolated from sediment of the Challenger Deep of Mariana Trench.</title>
        <authorList>
            <person name="Wang Y."/>
        </authorList>
    </citation>
    <scope>NUCLEOTIDE SEQUENCE [LARGE SCALE GENOMIC DNA]</scope>
    <source>
        <strain evidence="1 2">RHL897</strain>
    </source>
</reference>
<keyword evidence="2" id="KW-1185">Reference proteome</keyword>
<dbReference type="EMBL" id="JBBVGT010000002">
    <property type="protein sequence ID" value="MFB5944936.1"/>
    <property type="molecule type" value="Genomic_DNA"/>
</dbReference>
<evidence type="ECO:0000313" key="2">
    <source>
        <dbReference type="Proteomes" id="UP001580928"/>
    </source>
</evidence>
<comment type="caution">
    <text evidence="1">The sequence shown here is derived from an EMBL/GenBank/DDBJ whole genome shotgun (WGS) entry which is preliminary data.</text>
</comment>
<dbReference type="RefSeq" id="WP_375556494.1">
    <property type="nucleotide sequence ID" value="NZ_JBBVGT010000002.1"/>
</dbReference>
<gene>
    <name evidence="1" type="ORF">WKR92_03740</name>
</gene>
<protein>
    <recommendedName>
        <fullName evidence="3">YD repeat-containing protein</fullName>
    </recommendedName>
</protein>
<proteinExistence type="predicted"/>
<dbReference type="PROSITE" id="PS51257">
    <property type="entry name" value="PROKAR_LIPOPROTEIN"/>
    <property type="match status" value="1"/>
</dbReference>
<name>A0ABV5CBL5_9SPHI</name>
<sequence>MKTSFKFVWLCFIALATVSCKKDKIPCDPTREDSPCYQGPSDPQPGDILLVSEYTRQTQYGKTYFRNTFDEQNRLIKNTQYSTENEVRSSIEYTYNERGYLSTVIDKNELGRAIRVSEYTTHDNQGRPMTMNESVPNQPDEVIYDWSFQYSANKLVQYAHPRGELTGGFTETYIYNDSGDIFSFEVTAENYFHKEVMSNLDGKIRPNKYGNPYNWRFPGTQNHQRIVSILEDGTEDYERELRYTYNNAGYPLTKEVYQKATGELIETYTYSYQQAR</sequence>